<proteinExistence type="predicted"/>
<sequence>MELETAKQKSILEWLRGHLIVVDPAAMDGMRQGLKTVADRGEMRRPMQNDHSIQWEVKKIKREPKRCLKEQLEMLCVVHPLTEEEANQKMKLVYKHQSEFPPKLRVTIDQAYRDAQDPPDAWSFLARVYEATKTFFLGRHPDAIANNRNELQLDLSGEWLGLDSDVDTEDQAEIAIRFFPMILSEHLQLSYAFLGPIQLLLSREKAVSFVPLLAKLMTEAGEFLERQAIEKIGLRNIFELLLTNCFPQLVVGGDISKSFDDESLLALSRLREMGFVENAEIGMLIMALLTHCIEDQRESEFVETRFRLLIGWDPSILVDGGTSNRPLLHTIYSESMRPDVNACLFLRLFGVLSELGMTHYPENLGFIFHKWGGTYPLHRFRLDARTRGDCTDCE</sequence>
<dbReference type="EMBL" id="HBFG01001503">
    <property type="protein sequence ID" value="CAD8729648.1"/>
    <property type="molecule type" value="Transcribed_RNA"/>
</dbReference>
<gene>
    <name evidence="1" type="ORF">PDEL0327_LOCUS1141</name>
</gene>
<organism evidence="1">
    <name type="scientific">Pseudo-nitzschia delicatissima</name>
    <dbReference type="NCBI Taxonomy" id="44447"/>
    <lineage>
        <taxon>Eukaryota</taxon>
        <taxon>Sar</taxon>
        <taxon>Stramenopiles</taxon>
        <taxon>Ochrophyta</taxon>
        <taxon>Bacillariophyta</taxon>
        <taxon>Bacillariophyceae</taxon>
        <taxon>Bacillariophycidae</taxon>
        <taxon>Bacillariales</taxon>
        <taxon>Bacillariaceae</taxon>
        <taxon>Pseudo-nitzschia</taxon>
    </lineage>
</organism>
<dbReference type="AlphaFoldDB" id="A0A7S0TC02"/>
<protein>
    <submittedName>
        <fullName evidence="1">Uncharacterized protein</fullName>
    </submittedName>
</protein>
<name>A0A7S0TC02_9STRA</name>
<evidence type="ECO:0000313" key="1">
    <source>
        <dbReference type="EMBL" id="CAD8729648.1"/>
    </source>
</evidence>
<reference evidence="1" key="1">
    <citation type="submission" date="2021-01" db="EMBL/GenBank/DDBJ databases">
        <authorList>
            <person name="Corre E."/>
            <person name="Pelletier E."/>
            <person name="Niang G."/>
            <person name="Scheremetjew M."/>
            <person name="Finn R."/>
            <person name="Kale V."/>
            <person name="Holt S."/>
            <person name="Cochrane G."/>
            <person name="Meng A."/>
            <person name="Brown T."/>
            <person name="Cohen L."/>
        </authorList>
    </citation>
    <scope>NUCLEOTIDE SEQUENCE</scope>
    <source>
        <strain evidence="1">B596</strain>
    </source>
</reference>
<accession>A0A7S0TC02</accession>